<evidence type="ECO:0000256" key="3">
    <source>
        <dbReference type="ARBA" id="ARBA00022722"/>
    </source>
</evidence>
<evidence type="ECO:0000256" key="1">
    <source>
        <dbReference type="ARBA" id="ARBA00022679"/>
    </source>
</evidence>
<protein>
    <submittedName>
        <fullName evidence="5">Peptidase A2 domain-containing protein</fullName>
    </submittedName>
</protein>
<dbReference type="PANTHER" id="PTHR37984:SF5">
    <property type="entry name" value="PROTEIN NYNRIN-LIKE"/>
    <property type="match status" value="1"/>
</dbReference>
<dbReference type="OMA" id="NANWIAM"/>
<keyword evidence="3" id="KW-0540">Nuclease</keyword>
<accession>A0A0N4WCE7</accession>
<dbReference type="AlphaFoldDB" id="A0A0N4WCE7"/>
<evidence type="ECO:0000256" key="4">
    <source>
        <dbReference type="ARBA" id="ARBA00022759"/>
    </source>
</evidence>
<dbReference type="InterPro" id="IPR050951">
    <property type="entry name" value="Retrovirus_Pol_polyprotein"/>
</dbReference>
<dbReference type="GO" id="GO:0004519">
    <property type="term" value="F:endonuclease activity"/>
    <property type="evidence" value="ECO:0007669"/>
    <property type="project" value="UniProtKB-KW"/>
</dbReference>
<dbReference type="InterPro" id="IPR021109">
    <property type="entry name" value="Peptidase_aspartic_dom_sf"/>
</dbReference>
<reference evidence="5" key="1">
    <citation type="submission" date="2017-02" db="UniProtKB">
        <authorList>
            <consortium name="WormBaseParasite"/>
        </authorList>
    </citation>
    <scope>IDENTIFICATION</scope>
</reference>
<evidence type="ECO:0000313" key="5">
    <source>
        <dbReference type="WBParaSite" id="HPLM_0000818601-mRNA-1"/>
    </source>
</evidence>
<name>A0A0N4WCE7_HAEPC</name>
<dbReference type="SUPFAM" id="SSF50630">
    <property type="entry name" value="Acid proteases"/>
    <property type="match status" value="1"/>
</dbReference>
<dbReference type="WBParaSite" id="HPLM_0000818601-mRNA-1">
    <property type="protein sequence ID" value="HPLM_0000818601-mRNA-1"/>
    <property type="gene ID" value="HPLM_0000818601"/>
</dbReference>
<organism evidence="5">
    <name type="scientific">Haemonchus placei</name>
    <name type="common">Barber's pole worm</name>
    <dbReference type="NCBI Taxonomy" id="6290"/>
    <lineage>
        <taxon>Eukaryota</taxon>
        <taxon>Metazoa</taxon>
        <taxon>Ecdysozoa</taxon>
        <taxon>Nematoda</taxon>
        <taxon>Chromadorea</taxon>
        <taxon>Rhabditida</taxon>
        <taxon>Rhabditina</taxon>
        <taxon>Rhabditomorpha</taxon>
        <taxon>Strongyloidea</taxon>
        <taxon>Trichostrongylidae</taxon>
        <taxon>Haemonchus</taxon>
    </lineage>
</organism>
<dbReference type="Gene3D" id="2.40.70.10">
    <property type="entry name" value="Acid Proteases"/>
    <property type="match status" value="1"/>
</dbReference>
<dbReference type="GO" id="GO:0016779">
    <property type="term" value="F:nucleotidyltransferase activity"/>
    <property type="evidence" value="ECO:0007669"/>
    <property type="project" value="UniProtKB-KW"/>
</dbReference>
<evidence type="ECO:0000256" key="2">
    <source>
        <dbReference type="ARBA" id="ARBA00022695"/>
    </source>
</evidence>
<keyword evidence="2" id="KW-0548">Nucleotidyltransferase</keyword>
<keyword evidence="1" id="KW-0808">Transferase</keyword>
<keyword evidence="4" id="KW-0255">Endonuclease</keyword>
<dbReference type="PANTHER" id="PTHR37984">
    <property type="entry name" value="PROTEIN CBG26694"/>
    <property type="match status" value="1"/>
</dbReference>
<proteinExistence type="predicted"/>
<keyword evidence="4" id="KW-0378">Hydrolase</keyword>
<sequence length="364" mass="41127">MAEFNVVNPERMKCLVWICGLASLEDADIRARALRKMEDNSQSTLKELAAEIQQFLNILQDATLPEWSASSLINADVSQNQKHHPPSPCLVERISQGSVPSVWQDLSYLRIFRTQVKILQEHHDQKEAETYMEAENGQQCRRRLNACWRHFHISHLPPVHINGKIIRMRLDIGADVTLLSNANWIAMGRPMLSHPRITLRSSNDKPINVRGCSECNFVIDGHHGRGICYVADTPSLLGLDLIIHEPLFRRLRESSICNVSSSMLTALNSSLTTRLKKKFFTVHTPGSGQRTKSNAKLTLKCNVKDNFQKARLVPYAAIRKITDEIVCLVSTQVLTPIDHSEWAALLVLFKSVVQSCREVCAVSY</sequence>